<keyword evidence="1" id="KW-0472">Membrane</keyword>
<dbReference type="AlphaFoldDB" id="A0A1W6K6U9"/>
<evidence type="ECO:0000313" key="3">
    <source>
        <dbReference type="Proteomes" id="UP000193100"/>
    </source>
</evidence>
<accession>A0A1W6K6U9</accession>
<name>A0A1W6K6U9_9GAMM</name>
<dbReference type="EMBL" id="CP020931">
    <property type="protein sequence ID" value="ARM83158.1"/>
    <property type="molecule type" value="Genomic_DNA"/>
</dbReference>
<reference evidence="2 3" key="1">
    <citation type="submission" date="2017-04" db="EMBL/GenBank/DDBJ databases">
        <title>Genome Sequence of Marinobacter salarius strain SMR5 Isolated from a culture of the Diatom Skeletonema marinoi.</title>
        <authorList>
            <person name="Topel M."/>
            <person name="Pinder M.I.M."/>
            <person name="Johansson O.N."/>
            <person name="Kourtchenko O."/>
            <person name="Godhe A."/>
            <person name="Clarke A.K."/>
        </authorList>
    </citation>
    <scope>NUCLEOTIDE SEQUENCE [LARGE SCALE GENOMIC DNA]</scope>
    <source>
        <strain evidence="2 3">SMR5</strain>
    </source>
</reference>
<keyword evidence="1" id="KW-1133">Transmembrane helix</keyword>
<feature type="transmembrane region" description="Helical" evidence="1">
    <location>
        <begin position="12"/>
        <end position="32"/>
    </location>
</feature>
<evidence type="ECO:0000313" key="2">
    <source>
        <dbReference type="EMBL" id="ARM83158.1"/>
    </source>
</evidence>
<dbReference type="Proteomes" id="UP000193100">
    <property type="component" value="Chromosome"/>
</dbReference>
<keyword evidence="1" id="KW-0812">Transmembrane</keyword>
<gene>
    <name evidence="2" type="ORF">MARSALSMR5_01064</name>
</gene>
<organism evidence="2 3">
    <name type="scientific">Marinobacter salarius</name>
    <dbReference type="NCBI Taxonomy" id="1420917"/>
    <lineage>
        <taxon>Bacteria</taxon>
        <taxon>Pseudomonadati</taxon>
        <taxon>Pseudomonadota</taxon>
        <taxon>Gammaproteobacteria</taxon>
        <taxon>Pseudomonadales</taxon>
        <taxon>Marinobacteraceae</taxon>
        <taxon>Marinobacter</taxon>
    </lineage>
</organism>
<protein>
    <submittedName>
        <fullName evidence="2">Membrane protein</fullName>
    </submittedName>
</protein>
<evidence type="ECO:0000256" key="1">
    <source>
        <dbReference type="SAM" id="Phobius"/>
    </source>
</evidence>
<sequence length="110" mass="12548">MDPSVLMQPLLQLWFLITLVLVVSILLSPWFIGHPRKFNANACARLFLDKNRYHLIKYVTRLSEDDTIQIDQRIVSPRGLPAFGISDMNGGAYGNVGQRDRLSSVKFLRC</sequence>
<proteinExistence type="predicted"/>